<feature type="domain" description="Tyr recombinase" evidence="11">
    <location>
        <begin position="113"/>
        <end position="297"/>
    </location>
</feature>
<evidence type="ECO:0000256" key="10">
    <source>
        <dbReference type="HAMAP-Rule" id="MF_01808"/>
    </source>
</evidence>
<dbReference type="InterPro" id="IPR010998">
    <property type="entry name" value="Integrase_recombinase_N"/>
</dbReference>
<dbReference type="InterPro" id="IPR004107">
    <property type="entry name" value="Integrase_SAM-like_N"/>
</dbReference>
<comment type="subcellular location">
    <subcellularLocation>
        <location evidence="1 10">Cytoplasm</location>
    </subcellularLocation>
</comment>
<dbReference type="GO" id="GO:0003677">
    <property type="term" value="F:DNA binding"/>
    <property type="evidence" value="ECO:0007669"/>
    <property type="project" value="UniProtKB-UniRule"/>
</dbReference>
<dbReference type="GO" id="GO:0006313">
    <property type="term" value="P:DNA transposition"/>
    <property type="evidence" value="ECO:0007669"/>
    <property type="project" value="UniProtKB-UniRule"/>
</dbReference>
<dbReference type="InterPro" id="IPR011932">
    <property type="entry name" value="Recomb_XerD"/>
</dbReference>
<comment type="function">
    <text evidence="10">Site-specific tyrosine recombinase, which acts by catalyzing the cutting and rejoining of the recombining DNA molecules. The XerC-XerD complex is essential to convert dimers of the bacterial chromosome into monomers to permit their segregation at cell division. It also contributes to the segregational stability of plasmids.</text>
</comment>
<sequence>MNEKKNWDTQIKNFAEYLKFEKNFSSNTLDAYIRDLKKLADFAQEFLQGTPPEAISYDHLLDFIQHQSKQGISERTQARWVSSTKAFYKYLIEEEMITENPTSLLEGPKLGLYLPDTLSFEDVEKLISVIDQTTTIGQRNFCMIEILYGCGLRVSELIDLKLSDINFKESYIRVEGKGKKIRLVPLATYTQNVLHNYITHVRNLMKIAPKCSDVVFLNSRGKPLSRVMVFIMIKELAEKAGIYKSISPHTFRHSFATHLLQNGADLRFIQELLGHSSITTTQVYTHLDTDHLRSAIIDFHPRSRKYAKQ</sequence>
<dbReference type="InterPro" id="IPR013762">
    <property type="entry name" value="Integrase-like_cat_sf"/>
</dbReference>
<evidence type="ECO:0000256" key="9">
    <source>
        <dbReference type="ARBA" id="ARBA00023306"/>
    </source>
</evidence>
<dbReference type="InterPro" id="IPR011010">
    <property type="entry name" value="DNA_brk_join_enz"/>
</dbReference>
<reference evidence="13 14" key="1">
    <citation type="submission" date="2019-11" db="EMBL/GenBank/DDBJ databases">
        <title>Characterization of Elizabethkingia argenteiflava sp. nov., isolated from inner surface of Soybean Pods.</title>
        <authorList>
            <person name="Mo S."/>
        </authorList>
    </citation>
    <scope>NUCLEOTIDE SEQUENCE [LARGE SCALE GENOMIC DNA]</scope>
    <source>
        <strain evidence="13 14">YB22</strain>
    </source>
</reference>
<evidence type="ECO:0000256" key="7">
    <source>
        <dbReference type="ARBA" id="ARBA00023125"/>
    </source>
</evidence>
<dbReference type="GO" id="GO:0009037">
    <property type="term" value="F:tyrosine-based site-specific recombinase activity"/>
    <property type="evidence" value="ECO:0007669"/>
    <property type="project" value="UniProtKB-UniRule"/>
</dbReference>
<dbReference type="EMBL" id="JAAABJ010000641">
    <property type="protein sequence ID" value="NAW51995.1"/>
    <property type="molecule type" value="Genomic_DNA"/>
</dbReference>
<dbReference type="Pfam" id="PF00589">
    <property type="entry name" value="Phage_integrase"/>
    <property type="match status" value="1"/>
</dbReference>
<name>A0A845PWI7_9FLAO</name>
<feature type="domain" description="Core-binding (CB)" evidence="12">
    <location>
        <begin position="5"/>
        <end position="92"/>
    </location>
</feature>
<dbReference type="Gene3D" id="1.10.443.10">
    <property type="entry name" value="Intergrase catalytic core"/>
    <property type="match status" value="1"/>
</dbReference>
<evidence type="ECO:0000259" key="12">
    <source>
        <dbReference type="PROSITE" id="PS51900"/>
    </source>
</evidence>
<dbReference type="Pfam" id="PF02899">
    <property type="entry name" value="Phage_int_SAM_1"/>
    <property type="match status" value="1"/>
</dbReference>
<dbReference type="HAMAP" id="MF_01808">
    <property type="entry name" value="Recomb_XerC_XerD"/>
    <property type="match status" value="1"/>
</dbReference>
<dbReference type="Gene3D" id="1.10.150.130">
    <property type="match status" value="1"/>
</dbReference>
<feature type="active site" evidence="10">
    <location>
        <position position="177"/>
    </location>
</feature>
<evidence type="ECO:0000313" key="14">
    <source>
        <dbReference type="Proteomes" id="UP000553459"/>
    </source>
</evidence>
<dbReference type="InterPro" id="IPR002104">
    <property type="entry name" value="Integrase_catalytic"/>
</dbReference>
<dbReference type="InterPro" id="IPR044068">
    <property type="entry name" value="CB"/>
</dbReference>
<evidence type="ECO:0000256" key="3">
    <source>
        <dbReference type="ARBA" id="ARBA00022490"/>
    </source>
</evidence>
<feature type="active site" description="O-(3'-phospho-DNA)-tyrosine intermediate" evidence="10">
    <location>
        <position position="284"/>
    </location>
</feature>
<keyword evidence="8 10" id="KW-0233">DNA recombination</keyword>
<feature type="active site" evidence="10">
    <location>
        <position position="275"/>
    </location>
</feature>
<protein>
    <recommendedName>
        <fullName evidence="10">Tyrosine recombinase XerC</fullName>
    </recommendedName>
</protein>
<evidence type="ECO:0000256" key="6">
    <source>
        <dbReference type="ARBA" id="ARBA00022908"/>
    </source>
</evidence>
<gene>
    <name evidence="13" type="primary">xerD</name>
    <name evidence="10" type="synonym">xerC</name>
    <name evidence="13" type="ORF">GNY06_11665</name>
</gene>
<feature type="active site" evidence="10">
    <location>
        <position position="252"/>
    </location>
</feature>
<keyword evidence="5 10" id="KW-0159">Chromosome partition</keyword>
<organism evidence="13 14">
    <name type="scientific">Elizabethkingia argenteiflava</name>
    <dbReference type="NCBI Taxonomy" id="2681556"/>
    <lineage>
        <taxon>Bacteria</taxon>
        <taxon>Pseudomonadati</taxon>
        <taxon>Bacteroidota</taxon>
        <taxon>Flavobacteriia</taxon>
        <taxon>Flavobacteriales</taxon>
        <taxon>Weeksellaceae</taxon>
        <taxon>Elizabethkingia</taxon>
    </lineage>
</organism>
<feature type="active site" evidence="10">
    <location>
        <position position="153"/>
    </location>
</feature>
<dbReference type="AlphaFoldDB" id="A0A845PWI7"/>
<evidence type="ECO:0000256" key="8">
    <source>
        <dbReference type="ARBA" id="ARBA00023172"/>
    </source>
</evidence>
<keyword evidence="14" id="KW-1185">Reference proteome</keyword>
<evidence type="ECO:0000256" key="1">
    <source>
        <dbReference type="ARBA" id="ARBA00004496"/>
    </source>
</evidence>
<dbReference type="NCBIfam" id="TIGR02225">
    <property type="entry name" value="recomb_XerD"/>
    <property type="match status" value="1"/>
</dbReference>
<keyword evidence="4 10" id="KW-0132">Cell division</keyword>
<dbReference type="PANTHER" id="PTHR30349:SF81">
    <property type="entry name" value="TYROSINE RECOMBINASE XERC"/>
    <property type="match status" value="1"/>
</dbReference>
<dbReference type="NCBIfam" id="NF040815">
    <property type="entry name" value="recomb_XerA_Arch"/>
    <property type="match status" value="1"/>
</dbReference>
<evidence type="ECO:0000256" key="4">
    <source>
        <dbReference type="ARBA" id="ARBA00022618"/>
    </source>
</evidence>
<keyword evidence="6 10" id="KW-0229">DNA integration</keyword>
<keyword evidence="9 10" id="KW-0131">Cell cycle</keyword>
<dbReference type="PROSITE" id="PS51900">
    <property type="entry name" value="CB"/>
    <property type="match status" value="1"/>
</dbReference>
<comment type="caution">
    <text evidence="13">The sequence shown here is derived from an EMBL/GenBank/DDBJ whole genome shotgun (WGS) entry which is preliminary data.</text>
</comment>
<accession>A0A845PWI7</accession>
<proteinExistence type="inferred from homology"/>
<dbReference type="PANTHER" id="PTHR30349">
    <property type="entry name" value="PHAGE INTEGRASE-RELATED"/>
    <property type="match status" value="1"/>
</dbReference>
<dbReference type="RefSeq" id="WP_166520246.1">
    <property type="nucleotide sequence ID" value="NZ_JAAABJ010000641.1"/>
</dbReference>
<dbReference type="Proteomes" id="UP000553459">
    <property type="component" value="Unassembled WGS sequence"/>
</dbReference>
<dbReference type="SUPFAM" id="SSF56349">
    <property type="entry name" value="DNA breaking-rejoining enzymes"/>
    <property type="match status" value="1"/>
</dbReference>
<comment type="similarity">
    <text evidence="2">Belongs to the 'phage' integrase family. XerD subfamily.</text>
</comment>
<dbReference type="CDD" id="cd00798">
    <property type="entry name" value="INT_XerDC_C"/>
    <property type="match status" value="1"/>
</dbReference>
<feature type="active site" evidence="10">
    <location>
        <position position="249"/>
    </location>
</feature>
<dbReference type="GO" id="GO:0051301">
    <property type="term" value="P:cell division"/>
    <property type="evidence" value="ECO:0007669"/>
    <property type="project" value="UniProtKB-KW"/>
</dbReference>
<evidence type="ECO:0000256" key="5">
    <source>
        <dbReference type="ARBA" id="ARBA00022829"/>
    </source>
</evidence>
<comment type="subunit">
    <text evidence="10">Forms a cyclic heterotetrameric complex composed of two molecules of XerC and two molecules of XerD.</text>
</comment>
<dbReference type="InterPro" id="IPR023009">
    <property type="entry name" value="Tyrosine_recombinase_XerC/XerD"/>
</dbReference>
<keyword evidence="3 10" id="KW-0963">Cytoplasm</keyword>
<comment type="similarity">
    <text evidence="10">Belongs to the 'phage' integrase family. XerC subfamily.</text>
</comment>
<dbReference type="PROSITE" id="PS51898">
    <property type="entry name" value="TYR_RECOMBINASE"/>
    <property type="match status" value="1"/>
</dbReference>
<dbReference type="NCBIfam" id="NF001399">
    <property type="entry name" value="PRK00283.1"/>
    <property type="match status" value="1"/>
</dbReference>
<dbReference type="GO" id="GO:0005737">
    <property type="term" value="C:cytoplasm"/>
    <property type="evidence" value="ECO:0007669"/>
    <property type="project" value="UniProtKB-SubCell"/>
</dbReference>
<evidence type="ECO:0000256" key="2">
    <source>
        <dbReference type="ARBA" id="ARBA00010450"/>
    </source>
</evidence>
<keyword evidence="7 10" id="KW-0238">DNA-binding</keyword>
<evidence type="ECO:0000313" key="13">
    <source>
        <dbReference type="EMBL" id="NAW51995.1"/>
    </source>
</evidence>
<dbReference type="GO" id="GO:0007059">
    <property type="term" value="P:chromosome segregation"/>
    <property type="evidence" value="ECO:0007669"/>
    <property type="project" value="UniProtKB-UniRule"/>
</dbReference>
<evidence type="ECO:0000259" key="11">
    <source>
        <dbReference type="PROSITE" id="PS51898"/>
    </source>
</evidence>
<dbReference type="InterPro" id="IPR050090">
    <property type="entry name" value="Tyrosine_recombinase_XerCD"/>
</dbReference>